<organism evidence="1 2">
    <name type="scientific">Allacma fusca</name>
    <dbReference type="NCBI Taxonomy" id="39272"/>
    <lineage>
        <taxon>Eukaryota</taxon>
        <taxon>Metazoa</taxon>
        <taxon>Ecdysozoa</taxon>
        <taxon>Arthropoda</taxon>
        <taxon>Hexapoda</taxon>
        <taxon>Collembola</taxon>
        <taxon>Symphypleona</taxon>
        <taxon>Sminthuridae</taxon>
        <taxon>Allacma</taxon>
    </lineage>
</organism>
<reference evidence="1" key="1">
    <citation type="submission" date="2021-06" db="EMBL/GenBank/DDBJ databases">
        <authorList>
            <person name="Hodson N. C."/>
            <person name="Mongue J. A."/>
            <person name="Jaron S. K."/>
        </authorList>
    </citation>
    <scope>NUCLEOTIDE SEQUENCE</scope>
</reference>
<gene>
    <name evidence="1" type="ORF">AFUS01_LOCUS17225</name>
</gene>
<keyword evidence="2" id="KW-1185">Reference proteome</keyword>
<comment type="caution">
    <text evidence="1">The sequence shown here is derived from an EMBL/GenBank/DDBJ whole genome shotgun (WGS) entry which is preliminary data.</text>
</comment>
<feature type="non-terminal residue" evidence="1">
    <location>
        <position position="1"/>
    </location>
</feature>
<dbReference type="Proteomes" id="UP000708208">
    <property type="component" value="Unassembled WGS sequence"/>
</dbReference>
<evidence type="ECO:0000313" key="1">
    <source>
        <dbReference type="EMBL" id="CAG7728448.1"/>
    </source>
</evidence>
<proteinExistence type="predicted"/>
<accession>A0A8J2NVW7</accession>
<feature type="non-terminal residue" evidence="1">
    <location>
        <position position="20"/>
    </location>
</feature>
<dbReference type="AlphaFoldDB" id="A0A8J2NVW7"/>
<name>A0A8J2NVW7_9HEXA</name>
<sequence length="20" mass="2388">LSINPTSEYITLFRDEGRFE</sequence>
<protein>
    <submittedName>
        <fullName evidence="1">Uncharacterized protein</fullName>
    </submittedName>
</protein>
<evidence type="ECO:0000313" key="2">
    <source>
        <dbReference type="Proteomes" id="UP000708208"/>
    </source>
</evidence>
<dbReference type="EMBL" id="CAJVCH010163660">
    <property type="protein sequence ID" value="CAG7728448.1"/>
    <property type="molecule type" value="Genomic_DNA"/>
</dbReference>